<evidence type="ECO:0000256" key="1">
    <source>
        <dbReference type="SAM" id="Phobius"/>
    </source>
</evidence>
<dbReference type="AlphaFoldDB" id="A0AAV5TAH8"/>
<keyword evidence="1" id="KW-0812">Transmembrane</keyword>
<feature type="non-terminal residue" evidence="2">
    <location>
        <position position="95"/>
    </location>
</feature>
<dbReference type="EMBL" id="BTSX01000004">
    <property type="protein sequence ID" value="GMS91942.1"/>
    <property type="molecule type" value="Genomic_DNA"/>
</dbReference>
<protein>
    <submittedName>
        <fullName evidence="2">Uncharacterized protein</fullName>
    </submittedName>
</protein>
<accession>A0AAV5TAH8</accession>
<proteinExistence type="predicted"/>
<feature type="transmembrane region" description="Helical" evidence="1">
    <location>
        <begin position="39"/>
        <end position="66"/>
    </location>
</feature>
<dbReference type="Proteomes" id="UP001432027">
    <property type="component" value="Unassembled WGS sequence"/>
</dbReference>
<comment type="caution">
    <text evidence="2">The sequence shown here is derived from an EMBL/GenBank/DDBJ whole genome shotgun (WGS) entry which is preliminary data.</text>
</comment>
<evidence type="ECO:0000313" key="2">
    <source>
        <dbReference type="EMBL" id="GMS91942.1"/>
    </source>
</evidence>
<reference evidence="2" key="1">
    <citation type="submission" date="2023-10" db="EMBL/GenBank/DDBJ databases">
        <title>Genome assembly of Pristionchus species.</title>
        <authorList>
            <person name="Yoshida K."/>
            <person name="Sommer R.J."/>
        </authorList>
    </citation>
    <scope>NUCLEOTIDE SEQUENCE</scope>
    <source>
        <strain evidence="2">RS0144</strain>
    </source>
</reference>
<keyword evidence="3" id="KW-1185">Reference proteome</keyword>
<name>A0AAV5TAH8_9BILA</name>
<feature type="non-terminal residue" evidence="2">
    <location>
        <position position="1"/>
    </location>
</feature>
<keyword evidence="1" id="KW-1133">Transmembrane helix</keyword>
<evidence type="ECO:0000313" key="3">
    <source>
        <dbReference type="Proteomes" id="UP001432027"/>
    </source>
</evidence>
<sequence>SFLSRIKTPGLLLNLKTRCASRSSQMPVPSVSLCDSPAFLLFFLGLGLLLAGFSPGVGAFFDAFVFSITSADGRMRLPLLWLPPPFLETLLFLKI</sequence>
<keyword evidence="1" id="KW-0472">Membrane</keyword>
<organism evidence="2 3">
    <name type="scientific">Pristionchus entomophagus</name>
    <dbReference type="NCBI Taxonomy" id="358040"/>
    <lineage>
        <taxon>Eukaryota</taxon>
        <taxon>Metazoa</taxon>
        <taxon>Ecdysozoa</taxon>
        <taxon>Nematoda</taxon>
        <taxon>Chromadorea</taxon>
        <taxon>Rhabditida</taxon>
        <taxon>Rhabditina</taxon>
        <taxon>Diplogasteromorpha</taxon>
        <taxon>Diplogasteroidea</taxon>
        <taxon>Neodiplogasteridae</taxon>
        <taxon>Pristionchus</taxon>
    </lineage>
</organism>
<gene>
    <name evidence="2" type="ORF">PENTCL1PPCAC_14117</name>
</gene>